<sequence length="139" mass="15021">MEPSNLRSDQREGAGLADAQGDGGDKRSSIVPPYWKDHRTDSDSASENLPPTLITLEDHTEEPSDKSTALWAKSVAIQDYVVVSGSRTGVGAYVVWNCTVDTLEGGVMKIRKRFDGSAMPDTTNISKGTLNLLSSEISY</sequence>
<proteinExistence type="predicted"/>
<gene>
    <name evidence="2" type="ORF">GP486_002851</name>
</gene>
<organism evidence="2 3">
    <name type="scientific">Trichoglossum hirsutum</name>
    <dbReference type="NCBI Taxonomy" id="265104"/>
    <lineage>
        <taxon>Eukaryota</taxon>
        <taxon>Fungi</taxon>
        <taxon>Dikarya</taxon>
        <taxon>Ascomycota</taxon>
        <taxon>Pezizomycotina</taxon>
        <taxon>Geoglossomycetes</taxon>
        <taxon>Geoglossales</taxon>
        <taxon>Geoglossaceae</taxon>
        <taxon>Trichoglossum</taxon>
    </lineage>
</organism>
<comment type="caution">
    <text evidence="2">The sequence shown here is derived from an EMBL/GenBank/DDBJ whole genome shotgun (WGS) entry which is preliminary data.</text>
</comment>
<evidence type="ECO:0000313" key="3">
    <source>
        <dbReference type="Proteomes" id="UP000750711"/>
    </source>
</evidence>
<feature type="region of interest" description="Disordered" evidence="1">
    <location>
        <begin position="1"/>
        <end position="51"/>
    </location>
</feature>
<dbReference type="Proteomes" id="UP000750711">
    <property type="component" value="Unassembled WGS sequence"/>
</dbReference>
<evidence type="ECO:0000313" key="2">
    <source>
        <dbReference type="EMBL" id="KAH0562459.1"/>
    </source>
</evidence>
<keyword evidence="3" id="KW-1185">Reference proteome</keyword>
<accession>A0A9P8LE72</accession>
<name>A0A9P8LE72_9PEZI</name>
<protein>
    <submittedName>
        <fullName evidence="2">Uncharacterized protein</fullName>
    </submittedName>
</protein>
<evidence type="ECO:0000256" key="1">
    <source>
        <dbReference type="SAM" id="MobiDB-lite"/>
    </source>
</evidence>
<reference evidence="2" key="1">
    <citation type="submission" date="2021-03" db="EMBL/GenBank/DDBJ databases">
        <title>Comparative genomics and phylogenomic investigation of the class Geoglossomycetes provide insights into ecological specialization and systematics.</title>
        <authorList>
            <person name="Melie T."/>
            <person name="Pirro S."/>
            <person name="Miller A.N."/>
            <person name="Quandt A."/>
        </authorList>
    </citation>
    <scope>NUCLEOTIDE SEQUENCE</scope>
    <source>
        <strain evidence="2">CAQ_001_2017</strain>
    </source>
</reference>
<dbReference type="EMBL" id="JAGHQM010000347">
    <property type="protein sequence ID" value="KAH0562459.1"/>
    <property type="molecule type" value="Genomic_DNA"/>
</dbReference>
<dbReference type="AlphaFoldDB" id="A0A9P8LE72"/>